<dbReference type="GO" id="GO:0033592">
    <property type="term" value="F:RNA strand annealing activity"/>
    <property type="evidence" value="ECO:0007669"/>
    <property type="project" value="TreeGrafter"/>
</dbReference>
<accession>A0A9D1GGY3</accession>
<dbReference type="GO" id="GO:0016787">
    <property type="term" value="F:hydrolase activity"/>
    <property type="evidence" value="ECO:0007669"/>
    <property type="project" value="UniProtKB-KW"/>
</dbReference>
<dbReference type="PROSITE" id="PS00039">
    <property type="entry name" value="DEAD_ATP_HELICASE"/>
    <property type="match status" value="1"/>
</dbReference>
<evidence type="ECO:0000256" key="7">
    <source>
        <dbReference type="ARBA" id="ARBA00023016"/>
    </source>
</evidence>
<dbReference type="CDD" id="cd00268">
    <property type="entry name" value="DEADc"/>
    <property type="match status" value="1"/>
</dbReference>
<dbReference type="GO" id="GO:0005840">
    <property type="term" value="C:ribosome"/>
    <property type="evidence" value="ECO:0007669"/>
    <property type="project" value="TreeGrafter"/>
</dbReference>
<keyword evidence="4 12" id="KW-0378">Hydrolase</keyword>
<dbReference type="InterPro" id="IPR014001">
    <property type="entry name" value="Helicase_ATP-bd"/>
</dbReference>
<evidence type="ECO:0000256" key="8">
    <source>
        <dbReference type="ARBA" id="ARBA00038437"/>
    </source>
</evidence>
<keyword evidence="5 12" id="KW-0347">Helicase</keyword>
<dbReference type="Pfam" id="PF25399">
    <property type="entry name" value="DeaD_dimer"/>
    <property type="match status" value="1"/>
</dbReference>
<evidence type="ECO:0000313" key="17">
    <source>
        <dbReference type="EMBL" id="HIT40940.1"/>
    </source>
</evidence>
<feature type="domain" description="DEAD-box RNA helicase Q" evidence="16">
    <location>
        <begin position="4"/>
        <end position="32"/>
    </location>
</feature>
<keyword evidence="3 12" id="KW-0547">Nucleotide-binding</keyword>
<evidence type="ECO:0000259" key="14">
    <source>
        <dbReference type="PROSITE" id="PS51192"/>
    </source>
</evidence>
<evidence type="ECO:0000259" key="16">
    <source>
        <dbReference type="PROSITE" id="PS51195"/>
    </source>
</evidence>
<proteinExistence type="inferred from homology"/>
<dbReference type="InterPro" id="IPR027417">
    <property type="entry name" value="P-loop_NTPase"/>
</dbReference>
<dbReference type="SMART" id="SM00487">
    <property type="entry name" value="DEXDc"/>
    <property type="match status" value="1"/>
</dbReference>
<dbReference type="Proteomes" id="UP000886860">
    <property type="component" value="Unassembled WGS sequence"/>
</dbReference>
<evidence type="ECO:0000256" key="1">
    <source>
        <dbReference type="ARBA" id="ARBA00012552"/>
    </source>
</evidence>
<dbReference type="PANTHER" id="PTHR47963:SF8">
    <property type="entry name" value="ATP-DEPENDENT RNA HELICASE DEAD"/>
    <property type="match status" value="1"/>
</dbReference>
<dbReference type="PROSITE" id="PS51192">
    <property type="entry name" value="HELICASE_ATP_BIND_1"/>
    <property type="match status" value="1"/>
</dbReference>
<keyword evidence="6 12" id="KW-0067">ATP-binding</keyword>
<comment type="caution">
    <text evidence="17">The sequence shown here is derived from an EMBL/GenBank/DDBJ whole genome shotgun (WGS) entry which is preliminary data.</text>
</comment>
<evidence type="ECO:0000256" key="9">
    <source>
        <dbReference type="ARBA" id="ARBA00047984"/>
    </source>
</evidence>
<keyword evidence="2" id="KW-0963">Cytoplasm</keyword>
<dbReference type="CDD" id="cd12252">
    <property type="entry name" value="RRM_DbpA"/>
    <property type="match status" value="1"/>
</dbReference>
<comment type="catalytic activity">
    <reaction evidence="9">
        <text>ATP + H2O = ADP + phosphate + H(+)</text>
        <dbReference type="Rhea" id="RHEA:13065"/>
        <dbReference type="ChEBI" id="CHEBI:15377"/>
        <dbReference type="ChEBI" id="CHEBI:15378"/>
        <dbReference type="ChEBI" id="CHEBI:30616"/>
        <dbReference type="ChEBI" id="CHEBI:43474"/>
        <dbReference type="ChEBI" id="CHEBI:456216"/>
        <dbReference type="EC" id="3.6.4.13"/>
    </reaction>
</comment>
<dbReference type="PROSITE" id="PS51194">
    <property type="entry name" value="HELICASE_CTER"/>
    <property type="match status" value="1"/>
</dbReference>
<keyword evidence="7" id="KW-0346">Stress response</keyword>
<dbReference type="AlphaFoldDB" id="A0A9D1GGY3"/>
<dbReference type="GO" id="GO:0003724">
    <property type="term" value="F:RNA helicase activity"/>
    <property type="evidence" value="ECO:0007669"/>
    <property type="project" value="UniProtKB-EC"/>
</dbReference>
<dbReference type="InterPro" id="IPR000629">
    <property type="entry name" value="RNA-helicase_DEAD-box_CS"/>
</dbReference>
<dbReference type="InterPro" id="IPR057325">
    <property type="entry name" value="DeaD_dimer"/>
</dbReference>
<dbReference type="GO" id="GO:0009409">
    <property type="term" value="P:response to cold"/>
    <property type="evidence" value="ECO:0007669"/>
    <property type="project" value="TreeGrafter"/>
</dbReference>
<evidence type="ECO:0000259" key="15">
    <source>
        <dbReference type="PROSITE" id="PS51194"/>
    </source>
</evidence>
<dbReference type="EC" id="3.6.4.13" evidence="1"/>
<comment type="similarity">
    <text evidence="8 12">Belongs to the DEAD box helicase family.</text>
</comment>
<dbReference type="SMART" id="SM00490">
    <property type="entry name" value="HELICc"/>
    <property type="match status" value="1"/>
</dbReference>
<dbReference type="InterPro" id="IPR014014">
    <property type="entry name" value="RNA_helicase_DEAD_Q_motif"/>
</dbReference>
<dbReference type="GO" id="GO:0005829">
    <property type="term" value="C:cytosol"/>
    <property type="evidence" value="ECO:0007669"/>
    <property type="project" value="TreeGrafter"/>
</dbReference>
<dbReference type="InterPro" id="IPR005580">
    <property type="entry name" value="DbpA/CsdA_RNA-bd_dom"/>
</dbReference>
<evidence type="ECO:0000313" key="18">
    <source>
        <dbReference type="Proteomes" id="UP000886860"/>
    </source>
</evidence>
<dbReference type="PROSITE" id="PS51195">
    <property type="entry name" value="Q_MOTIF"/>
    <property type="match status" value="1"/>
</dbReference>
<dbReference type="EMBL" id="DVKS01000042">
    <property type="protein sequence ID" value="HIT40940.1"/>
    <property type="molecule type" value="Genomic_DNA"/>
</dbReference>
<organism evidence="17 18">
    <name type="scientific">Candidatus Caccovicinus merdipullorum</name>
    <dbReference type="NCBI Taxonomy" id="2840724"/>
    <lineage>
        <taxon>Bacteria</taxon>
        <taxon>Bacillati</taxon>
        <taxon>Bacillota</taxon>
        <taxon>Clostridia</taxon>
        <taxon>Eubacteriales</taxon>
        <taxon>Candidatus Caccovicinus</taxon>
    </lineage>
</organism>
<dbReference type="Pfam" id="PF00270">
    <property type="entry name" value="DEAD"/>
    <property type="match status" value="1"/>
</dbReference>
<dbReference type="Gene3D" id="3.30.70.330">
    <property type="match status" value="1"/>
</dbReference>
<feature type="short sequence motif" description="Q motif" evidence="11">
    <location>
        <begin position="4"/>
        <end position="32"/>
    </location>
</feature>
<dbReference type="InterPro" id="IPR050547">
    <property type="entry name" value="DEAD_box_RNA_helicases"/>
</dbReference>
<evidence type="ECO:0000256" key="2">
    <source>
        <dbReference type="ARBA" id="ARBA00022490"/>
    </source>
</evidence>
<dbReference type="Pfam" id="PF03880">
    <property type="entry name" value="DbpA"/>
    <property type="match status" value="1"/>
</dbReference>
<dbReference type="CDD" id="cd18787">
    <property type="entry name" value="SF2_C_DEAD"/>
    <property type="match status" value="1"/>
</dbReference>
<dbReference type="PANTHER" id="PTHR47963">
    <property type="entry name" value="DEAD-BOX ATP-DEPENDENT RNA HELICASE 47, MITOCHONDRIAL"/>
    <property type="match status" value="1"/>
</dbReference>
<gene>
    <name evidence="17" type="ORF">IAB60_02385</name>
</gene>
<feature type="domain" description="Helicase ATP-binding" evidence="14">
    <location>
        <begin position="35"/>
        <end position="206"/>
    </location>
</feature>
<dbReference type="Pfam" id="PF00271">
    <property type="entry name" value="Helicase_C"/>
    <property type="match status" value="1"/>
</dbReference>
<evidence type="ECO:0000256" key="6">
    <source>
        <dbReference type="ARBA" id="ARBA00022840"/>
    </source>
</evidence>
<evidence type="ECO:0000256" key="5">
    <source>
        <dbReference type="ARBA" id="ARBA00022806"/>
    </source>
</evidence>
<evidence type="ECO:0000256" key="10">
    <source>
        <dbReference type="ARBA" id="ARBA00067932"/>
    </source>
</evidence>
<evidence type="ECO:0000256" key="12">
    <source>
        <dbReference type="RuleBase" id="RU000492"/>
    </source>
</evidence>
<dbReference type="SUPFAM" id="SSF52540">
    <property type="entry name" value="P-loop containing nucleoside triphosphate hydrolases"/>
    <property type="match status" value="1"/>
</dbReference>
<name>A0A9D1GGY3_9FIRM</name>
<dbReference type="FunFam" id="3.40.50.300:FF:000108">
    <property type="entry name" value="ATP-dependent RNA helicase RhlE"/>
    <property type="match status" value="1"/>
</dbReference>
<dbReference type="InterPro" id="IPR044742">
    <property type="entry name" value="DEAD/DEAH_RhlB"/>
</dbReference>
<protein>
    <recommendedName>
        <fullName evidence="10">ATP-dependent RNA helicase CshA</fullName>
        <ecNumber evidence="1">3.6.4.13</ecNumber>
    </recommendedName>
</protein>
<dbReference type="InterPro" id="IPR001650">
    <property type="entry name" value="Helicase_C-like"/>
</dbReference>
<feature type="region of interest" description="Disordered" evidence="13">
    <location>
        <begin position="453"/>
        <end position="475"/>
    </location>
</feature>
<evidence type="ECO:0000256" key="11">
    <source>
        <dbReference type="PROSITE-ProRule" id="PRU00552"/>
    </source>
</evidence>
<dbReference type="InterPro" id="IPR011545">
    <property type="entry name" value="DEAD/DEAH_box_helicase_dom"/>
</dbReference>
<evidence type="ECO:0000256" key="3">
    <source>
        <dbReference type="ARBA" id="ARBA00022741"/>
    </source>
</evidence>
<reference evidence="17" key="1">
    <citation type="submission" date="2020-10" db="EMBL/GenBank/DDBJ databases">
        <authorList>
            <person name="Gilroy R."/>
        </authorList>
    </citation>
    <scope>NUCLEOTIDE SEQUENCE</scope>
    <source>
        <strain evidence="17">CHK123-3438</strain>
    </source>
</reference>
<dbReference type="InterPro" id="IPR012677">
    <property type="entry name" value="Nucleotide-bd_a/b_plait_sf"/>
</dbReference>
<feature type="compositionally biased region" description="Basic and acidic residues" evidence="13">
    <location>
        <begin position="453"/>
        <end position="468"/>
    </location>
</feature>
<evidence type="ECO:0000256" key="4">
    <source>
        <dbReference type="ARBA" id="ARBA00022801"/>
    </source>
</evidence>
<dbReference type="Gene3D" id="3.40.50.300">
    <property type="entry name" value="P-loop containing nucleotide triphosphate hydrolases"/>
    <property type="match status" value="2"/>
</dbReference>
<sequence length="571" mass="64104">METVRFEDLNLSDAILRAVTDMGFEAASPIQAQAIPAQLEGRDMIGQAQTGTGKTAAFGIPLLQKIDPENKKLQAIVLLPTRELAIQVAEEIRRLAKFMHGIKVLPVYGGQDIVRQIRSLKDGVQVVIGTPGRVMDHMRRKTIRVDHVHTAVLDEADEMLNMGFLEDMETILSQLPETRQTVMFSATMPPAIADIARKFLQDPVMVRVVKKELTVPKVTQYYYEVKPKNKVEVLCRLLDLYSPKLSVVFCNTKKGVDELVLALQGRGYFAEGLHGDLKQEQRDRVMNGFRNGRTEVLVATDVAARGIDVDDVEAVFNYDIPQDDEYYVHRIGRTGRAGREGKAFSLVVGKEVYKLRDIQRYCKTKIIPQAIPSLDDITDIKVEKTMDQVRDMLENCDLSQMVNIIEQKLIEEDYTALDLAAALLKMNMGEDNEDIIDNFEPARSLDDLDRYSRSGRRYGRDGSGRDGSFRNSRSRRRGAVDRAAVDYVIGDDMARLFVNIGRNQNVNPGDILGAIAGESGIPGRVVGSIDMYDGYTFVEVPRRYSDQVLKAMENAKIKGKKVRIERANASR</sequence>
<reference evidence="17" key="2">
    <citation type="journal article" date="2021" name="PeerJ">
        <title>Extensive microbial diversity within the chicken gut microbiome revealed by metagenomics and culture.</title>
        <authorList>
            <person name="Gilroy R."/>
            <person name="Ravi A."/>
            <person name="Getino M."/>
            <person name="Pursley I."/>
            <person name="Horton D.L."/>
            <person name="Alikhan N.F."/>
            <person name="Baker D."/>
            <person name="Gharbi K."/>
            <person name="Hall N."/>
            <person name="Watson M."/>
            <person name="Adriaenssens E.M."/>
            <person name="Foster-Nyarko E."/>
            <person name="Jarju S."/>
            <person name="Secka A."/>
            <person name="Antonio M."/>
            <person name="Oren A."/>
            <person name="Chaudhuri R.R."/>
            <person name="La Ragione R."/>
            <person name="Hildebrand F."/>
            <person name="Pallen M.J."/>
        </authorList>
    </citation>
    <scope>NUCLEOTIDE SEQUENCE</scope>
    <source>
        <strain evidence="17">CHK123-3438</strain>
    </source>
</reference>
<evidence type="ECO:0000256" key="13">
    <source>
        <dbReference type="SAM" id="MobiDB-lite"/>
    </source>
</evidence>
<feature type="domain" description="Helicase C-terminal" evidence="15">
    <location>
        <begin position="217"/>
        <end position="378"/>
    </location>
</feature>
<dbReference type="GO" id="GO:0005524">
    <property type="term" value="F:ATP binding"/>
    <property type="evidence" value="ECO:0007669"/>
    <property type="project" value="UniProtKB-KW"/>
</dbReference>